<dbReference type="PANTHER" id="PTHR23502">
    <property type="entry name" value="MAJOR FACILITATOR SUPERFAMILY"/>
    <property type="match status" value="1"/>
</dbReference>
<evidence type="ECO:0000256" key="4">
    <source>
        <dbReference type="ARBA" id="ARBA00022989"/>
    </source>
</evidence>
<dbReference type="OrthoDB" id="2441642at2759"/>
<feature type="transmembrane region" description="Helical" evidence="6">
    <location>
        <begin position="12"/>
        <end position="30"/>
    </location>
</feature>
<dbReference type="AlphaFoldDB" id="A0A1X2G7S1"/>
<dbReference type="GO" id="GO:0005886">
    <property type="term" value="C:plasma membrane"/>
    <property type="evidence" value="ECO:0007669"/>
    <property type="project" value="TreeGrafter"/>
</dbReference>
<keyword evidence="5 6" id="KW-0472">Membrane</keyword>
<feature type="transmembrane region" description="Helical" evidence="6">
    <location>
        <begin position="106"/>
        <end position="124"/>
    </location>
</feature>
<feature type="transmembrane region" description="Helical" evidence="6">
    <location>
        <begin position="160"/>
        <end position="183"/>
    </location>
</feature>
<keyword evidence="2" id="KW-0813">Transport</keyword>
<dbReference type="PROSITE" id="PS50850">
    <property type="entry name" value="MFS"/>
    <property type="match status" value="1"/>
</dbReference>
<name>A0A1X2G7S1_9FUNG</name>
<dbReference type="Pfam" id="PF07690">
    <property type="entry name" value="MFS_1"/>
    <property type="match status" value="1"/>
</dbReference>
<comment type="subcellular location">
    <subcellularLocation>
        <location evidence="1">Membrane</location>
        <topology evidence="1">Multi-pass membrane protein</topology>
    </subcellularLocation>
</comment>
<evidence type="ECO:0000259" key="7">
    <source>
        <dbReference type="PROSITE" id="PS50850"/>
    </source>
</evidence>
<evidence type="ECO:0000256" key="6">
    <source>
        <dbReference type="SAM" id="Phobius"/>
    </source>
</evidence>
<dbReference type="PANTHER" id="PTHR23502:SF132">
    <property type="entry name" value="POLYAMINE TRANSPORTER 2-RELATED"/>
    <property type="match status" value="1"/>
</dbReference>
<feature type="non-terminal residue" evidence="8">
    <location>
        <position position="184"/>
    </location>
</feature>
<dbReference type="GO" id="GO:0022857">
    <property type="term" value="F:transmembrane transporter activity"/>
    <property type="evidence" value="ECO:0007669"/>
    <property type="project" value="InterPro"/>
</dbReference>
<evidence type="ECO:0000256" key="2">
    <source>
        <dbReference type="ARBA" id="ARBA00022448"/>
    </source>
</evidence>
<accession>A0A1X2G7S1</accession>
<protein>
    <submittedName>
        <fullName evidence="8">MFS general substrate transporter</fullName>
    </submittedName>
</protein>
<feature type="domain" description="Major facilitator superfamily (MFS) profile" evidence="7">
    <location>
        <begin position="1"/>
        <end position="184"/>
    </location>
</feature>
<keyword evidence="4 6" id="KW-1133">Transmembrane helix</keyword>
<dbReference type="InterPro" id="IPR020846">
    <property type="entry name" value="MFS_dom"/>
</dbReference>
<evidence type="ECO:0000256" key="5">
    <source>
        <dbReference type="ARBA" id="ARBA00023136"/>
    </source>
</evidence>
<reference evidence="8 9" key="1">
    <citation type="submission" date="2016-07" db="EMBL/GenBank/DDBJ databases">
        <title>Pervasive Adenine N6-methylation of Active Genes in Fungi.</title>
        <authorList>
            <consortium name="DOE Joint Genome Institute"/>
            <person name="Mondo S.J."/>
            <person name="Dannebaum R.O."/>
            <person name="Kuo R.C."/>
            <person name="Labutti K."/>
            <person name="Haridas S."/>
            <person name="Kuo A."/>
            <person name="Salamov A."/>
            <person name="Ahrendt S.R."/>
            <person name="Lipzen A."/>
            <person name="Sullivan W."/>
            <person name="Andreopoulos W.B."/>
            <person name="Clum A."/>
            <person name="Lindquist E."/>
            <person name="Daum C."/>
            <person name="Ramamoorthy G.K."/>
            <person name="Gryganskyi A."/>
            <person name="Culley D."/>
            <person name="Magnuson J.K."/>
            <person name="James T.Y."/>
            <person name="O'Malley M.A."/>
            <person name="Stajich J.E."/>
            <person name="Spatafora J.W."/>
            <person name="Visel A."/>
            <person name="Grigoriev I.V."/>
        </authorList>
    </citation>
    <scope>NUCLEOTIDE SEQUENCE [LARGE SCALE GENOMIC DNA]</scope>
    <source>
        <strain evidence="8 9">NRRL 3301</strain>
    </source>
</reference>
<comment type="caution">
    <text evidence="8">The sequence shown here is derived from an EMBL/GenBank/DDBJ whole genome shotgun (WGS) entry which is preliminary data.</text>
</comment>
<sequence length="184" mass="19678">KPVLLLGSLPLALAYGFMYFMIASLPHLLVDNYNLSRTKVGLAYLPNGIGNALGALISGVASDRFMETKTGDTPRPERRLALVWLGILALFIGEILYGWSVQYKINMALVMIGLFLLGVGVGFIQSPTNTYLVDVYAEISASAISASNLLRCTMAGITPLLAPTMISAIGNGWSLTLLGLITLL</sequence>
<evidence type="ECO:0000313" key="9">
    <source>
        <dbReference type="Proteomes" id="UP000242146"/>
    </source>
</evidence>
<evidence type="ECO:0000256" key="1">
    <source>
        <dbReference type="ARBA" id="ARBA00004141"/>
    </source>
</evidence>
<dbReference type="SUPFAM" id="SSF103473">
    <property type="entry name" value="MFS general substrate transporter"/>
    <property type="match status" value="1"/>
</dbReference>
<keyword evidence="9" id="KW-1185">Reference proteome</keyword>
<gene>
    <name evidence="8" type="ORF">DM01DRAFT_240279</name>
</gene>
<dbReference type="EMBL" id="MCGT01000034">
    <property type="protein sequence ID" value="ORX47209.1"/>
    <property type="molecule type" value="Genomic_DNA"/>
</dbReference>
<proteinExistence type="predicted"/>
<dbReference type="InterPro" id="IPR036259">
    <property type="entry name" value="MFS_trans_sf"/>
</dbReference>
<keyword evidence="3 6" id="KW-0812">Transmembrane</keyword>
<feature type="transmembrane region" description="Helical" evidence="6">
    <location>
        <begin position="81"/>
        <end position="99"/>
    </location>
</feature>
<dbReference type="Proteomes" id="UP000242146">
    <property type="component" value="Unassembled WGS sequence"/>
</dbReference>
<evidence type="ECO:0000313" key="8">
    <source>
        <dbReference type="EMBL" id="ORX47209.1"/>
    </source>
</evidence>
<feature type="transmembrane region" description="Helical" evidence="6">
    <location>
        <begin position="42"/>
        <end position="61"/>
    </location>
</feature>
<organism evidence="8 9">
    <name type="scientific">Hesseltinella vesiculosa</name>
    <dbReference type="NCBI Taxonomy" id="101127"/>
    <lineage>
        <taxon>Eukaryota</taxon>
        <taxon>Fungi</taxon>
        <taxon>Fungi incertae sedis</taxon>
        <taxon>Mucoromycota</taxon>
        <taxon>Mucoromycotina</taxon>
        <taxon>Mucoromycetes</taxon>
        <taxon>Mucorales</taxon>
        <taxon>Cunninghamellaceae</taxon>
        <taxon>Hesseltinella</taxon>
    </lineage>
</organism>
<dbReference type="InterPro" id="IPR011701">
    <property type="entry name" value="MFS"/>
</dbReference>
<feature type="non-terminal residue" evidence="8">
    <location>
        <position position="1"/>
    </location>
</feature>
<dbReference type="Gene3D" id="1.20.1250.20">
    <property type="entry name" value="MFS general substrate transporter like domains"/>
    <property type="match status" value="1"/>
</dbReference>
<evidence type="ECO:0000256" key="3">
    <source>
        <dbReference type="ARBA" id="ARBA00022692"/>
    </source>
</evidence>
<dbReference type="STRING" id="101127.A0A1X2G7S1"/>